<dbReference type="Pfam" id="PF12833">
    <property type="entry name" value="HTH_18"/>
    <property type="match status" value="1"/>
</dbReference>
<evidence type="ECO:0000256" key="2">
    <source>
        <dbReference type="ARBA" id="ARBA00023125"/>
    </source>
</evidence>
<dbReference type="InterPro" id="IPR009057">
    <property type="entry name" value="Homeodomain-like_sf"/>
</dbReference>
<dbReference type="STRING" id="1122198.SAMN02745729_101286"/>
<evidence type="ECO:0000256" key="1">
    <source>
        <dbReference type="ARBA" id="ARBA00023015"/>
    </source>
</evidence>
<dbReference type="InterPro" id="IPR018062">
    <property type="entry name" value="HTH_AraC-typ_CS"/>
</dbReference>
<dbReference type="GO" id="GO:0043565">
    <property type="term" value="F:sequence-specific DNA binding"/>
    <property type="evidence" value="ECO:0007669"/>
    <property type="project" value="InterPro"/>
</dbReference>
<dbReference type="PROSITE" id="PS01124">
    <property type="entry name" value="HTH_ARAC_FAMILY_2"/>
    <property type="match status" value="1"/>
</dbReference>
<dbReference type="Proteomes" id="UP000242469">
    <property type="component" value="Unassembled WGS sequence"/>
</dbReference>
<organism evidence="5 6">
    <name type="scientific">Marinobacterium iners DSM 11526</name>
    <dbReference type="NCBI Taxonomy" id="1122198"/>
    <lineage>
        <taxon>Bacteria</taxon>
        <taxon>Pseudomonadati</taxon>
        <taxon>Pseudomonadota</taxon>
        <taxon>Gammaproteobacteria</taxon>
        <taxon>Oceanospirillales</taxon>
        <taxon>Oceanospirillaceae</taxon>
        <taxon>Marinobacterium</taxon>
    </lineage>
</organism>
<evidence type="ECO:0000313" key="5">
    <source>
        <dbReference type="EMBL" id="SEA03610.1"/>
    </source>
</evidence>
<dbReference type="AlphaFoldDB" id="A0A1H3XWK1"/>
<evidence type="ECO:0000313" key="6">
    <source>
        <dbReference type="Proteomes" id="UP000242469"/>
    </source>
</evidence>
<dbReference type="InterPro" id="IPR053142">
    <property type="entry name" value="PchR_regulatory_protein"/>
</dbReference>
<keyword evidence="3" id="KW-0804">Transcription</keyword>
<dbReference type="EMBL" id="FNRJ01000001">
    <property type="protein sequence ID" value="SEA03610.1"/>
    <property type="molecule type" value="Genomic_DNA"/>
</dbReference>
<proteinExistence type="predicted"/>
<dbReference type="SUPFAM" id="SSF46689">
    <property type="entry name" value="Homeodomain-like"/>
    <property type="match status" value="2"/>
</dbReference>
<dbReference type="SMART" id="SM00342">
    <property type="entry name" value="HTH_ARAC"/>
    <property type="match status" value="1"/>
</dbReference>
<dbReference type="InterPro" id="IPR020449">
    <property type="entry name" value="Tscrpt_reg_AraC-type_HTH"/>
</dbReference>
<protein>
    <submittedName>
        <fullName evidence="5">AraC-type DNA-binding protein</fullName>
    </submittedName>
</protein>
<dbReference type="InterPro" id="IPR018060">
    <property type="entry name" value="HTH_AraC"/>
</dbReference>
<dbReference type="RefSeq" id="WP_091821913.1">
    <property type="nucleotide sequence ID" value="NZ_FNRJ01000001.1"/>
</dbReference>
<dbReference type="OrthoDB" id="9783876at2"/>
<name>A0A1H3XWK1_9GAMM</name>
<sequence>MDCPASAPRNPMSLSMPSDWALISQLHSVSDGVSIGCLDGRPTSNWQLDGISRPGFGIAIVLEGAGTMALDGGPPLSIEAGTAILYSTAQPIRGWDDFRGGHATRIVDIRFTPEGLASLCGHPPPELTGKLLRDCSVPCQNAYLGSLPASREMKRLAADILQYPTNSTSELSSLLFLQAKAMESLALTLRHLDTRRRHPTMPAPYDRSRVQQAYEYILQNYEQDLTIKVLSEQAGISEKRLQAGFTALYGQTIHACLRQTRMEIAASLMEQGWSVTEVADAVGFSSLSHFIKAFKRHWGATPKAWISSANKEVDPVSNDTML</sequence>
<gene>
    <name evidence="5" type="ORF">SAMN02745729_101286</name>
</gene>
<accession>A0A1H3XWK1</accession>
<dbReference type="PANTHER" id="PTHR47893">
    <property type="entry name" value="REGULATORY PROTEIN PCHR"/>
    <property type="match status" value="1"/>
</dbReference>
<dbReference type="Gene3D" id="1.10.10.60">
    <property type="entry name" value="Homeodomain-like"/>
    <property type="match status" value="1"/>
</dbReference>
<reference evidence="6" key="1">
    <citation type="submission" date="2016-10" db="EMBL/GenBank/DDBJ databases">
        <authorList>
            <person name="Varghese N."/>
            <person name="Submissions S."/>
        </authorList>
    </citation>
    <scope>NUCLEOTIDE SEQUENCE [LARGE SCALE GENOMIC DNA]</scope>
    <source>
        <strain evidence="6">DSM 11526</strain>
    </source>
</reference>
<evidence type="ECO:0000256" key="3">
    <source>
        <dbReference type="ARBA" id="ARBA00023163"/>
    </source>
</evidence>
<feature type="domain" description="HTH araC/xylS-type" evidence="4">
    <location>
        <begin position="211"/>
        <end position="308"/>
    </location>
</feature>
<evidence type="ECO:0000259" key="4">
    <source>
        <dbReference type="PROSITE" id="PS01124"/>
    </source>
</evidence>
<dbReference type="GO" id="GO:0003700">
    <property type="term" value="F:DNA-binding transcription factor activity"/>
    <property type="evidence" value="ECO:0007669"/>
    <property type="project" value="InterPro"/>
</dbReference>
<dbReference type="PRINTS" id="PR00032">
    <property type="entry name" value="HTHARAC"/>
</dbReference>
<dbReference type="PANTHER" id="PTHR47893:SF1">
    <property type="entry name" value="REGULATORY PROTEIN PCHR"/>
    <property type="match status" value="1"/>
</dbReference>
<keyword evidence="6" id="KW-1185">Reference proteome</keyword>
<keyword evidence="1" id="KW-0805">Transcription regulation</keyword>
<keyword evidence="2 5" id="KW-0238">DNA-binding</keyword>
<dbReference type="PROSITE" id="PS00041">
    <property type="entry name" value="HTH_ARAC_FAMILY_1"/>
    <property type="match status" value="1"/>
</dbReference>